<gene>
    <name evidence="1" type="ORF">LTSEURB_5601</name>
</gene>
<reference evidence="1 2" key="1">
    <citation type="journal article" date="2011" name="BMC Genomics">
        <title>Genome sequencing reveals diversification of virulence factor content and possible host adaptation in distinct subpopulations of Salmonella enterica.</title>
        <authorList>
            <person name="den Bakker H.C."/>
            <person name="Moreno Switt A.I."/>
            <person name="Govoni G."/>
            <person name="Cummings C.A."/>
            <person name="Ranieri M.L."/>
            <person name="Degoricija L."/>
            <person name="Hoelzer K."/>
            <person name="Rodriguez-Rivera L.D."/>
            <person name="Brown S."/>
            <person name="Bolchacova E."/>
            <person name="Furtado M.R."/>
            <person name="Wiedmann M."/>
        </authorList>
    </citation>
    <scope>NUCLEOTIDE SEQUENCE [LARGE SCALE GENOMIC DNA]</scope>
    <source>
        <strain evidence="1 2">R8-2977</strain>
    </source>
</reference>
<protein>
    <submittedName>
        <fullName evidence="1">Uncharacterized protein</fullName>
    </submittedName>
</protein>
<comment type="caution">
    <text evidence="1">The sequence shown here is derived from an EMBL/GenBank/DDBJ whole genome shotgun (WGS) entry which is preliminary data.</text>
</comment>
<organism evidence="1 2">
    <name type="scientific">Salmonella enterica subsp. enterica serovar Urbana str. R8-2977</name>
    <dbReference type="NCBI Taxonomy" id="913084"/>
    <lineage>
        <taxon>Bacteria</taxon>
        <taxon>Pseudomonadati</taxon>
        <taxon>Pseudomonadota</taxon>
        <taxon>Gammaproteobacteria</taxon>
        <taxon>Enterobacterales</taxon>
        <taxon>Enterobacteriaceae</taxon>
        <taxon>Salmonella</taxon>
    </lineage>
</organism>
<proteinExistence type="predicted"/>
<dbReference type="EMBL" id="AFCW01002073">
    <property type="protein sequence ID" value="EHC98317.1"/>
    <property type="molecule type" value="Genomic_DNA"/>
</dbReference>
<accession>G5S2Q3</accession>
<evidence type="ECO:0000313" key="2">
    <source>
        <dbReference type="Proteomes" id="UP000004776"/>
    </source>
</evidence>
<name>G5S2Q3_SALET</name>
<feature type="non-terminal residue" evidence="1">
    <location>
        <position position="36"/>
    </location>
</feature>
<evidence type="ECO:0000313" key="1">
    <source>
        <dbReference type="EMBL" id="EHC98317.1"/>
    </source>
</evidence>
<dbReference type="Proteomes" id="UP000004776">
    <property type="component" value="Unassembled WGS sequence"/>
</dbReference>
<sequence>MASIRHGDIRLLRRRNNALFFKQSFRPRHHFFKMQH</sequence>
<dbReference type="AlphaFoldDB" id="G5S2Q3"/>